<dbReference type="EMBL" id="BLZA01000017">
    <property type="protein sequence ID" value="GHJ86152.1"/>
    <property type="molecule type" value="Genomic_DNA"/>
</dbReference>
<dbReference type="Pfam" id="PF00022">
    <property type="entry name" value="Actin"/>
    <property type="match status" value="2"/>
</dbReference>
<dbReference type="SMART" id="SM00268">
    <property type="entry name" value="ACTIN"/>
    <property type="match status" value="1"/>
</dbReference>
<dbReference type="CDD" id="cd10206">
    <property type="entry name" value="ASKHA_NBD_Arp8-like"/>
    <property type="match status" value="1"/>
</dbReference>
<evidence type="ECO:0000313" key="4">
    <source>
        <dbReference type="Proteomes" id="UP000620104"/>
    </source>
</evidence>
<evidence type="ECO:0000313" key="3">
    <source>
        <dbReference type="EMBL" id="GHJ86152.1"/>
    </source>
</evidence>
<accession>A0A8H3TS26</accession>
<proteinExistence type="inferred from homology"/>
<evidence type="ECO:0000256" key="2">
    <source>
        <dbReference type="SAM" id="MobiDB-lite"/>
    </source>
</evidence>
<dbReference type="OrthoDB" id="5572108at2759"/>
<comment type="similarity">
    <text evidence="1">Belongs to the actin family.</text>
</comment>
<comment type="caution">
    <text evidence="3">The sequence shown here is derived from an EMBL/GenBank/DDBJ whole genome shotgun (WGS) entry which is preliminary data.</text>
</comment>
<name>A0A8H3TS26_9TREE</name>
<reference evidence="3" key="1">
    <citation type="submission" date="2020-07" db="EMBL/GenBank/DDBJ databases">
        <title>Draft Genome Sequence of a Deep-Sea Yeast, Naganishia (Cryptococcus) liquefaciens strain N6.</title>
        <authorList>
            <person name="Han Y.W."/>
            <person name="Kajitani R."/>
            <person name="Morimoto H."/>
            <person name="Parhat M."/>
            <person name="Tsubouchi H."/>
            <person name="Bakenova O."/>
            <person name="Ogata M."/>
            <person name="Argunhan B."/>
            <person name="Aoki R."/>
            <person name="Kajiwara S."/>
            <person name="Itoh T."/>
            <person name="Iwasaki H."/>
        </authorList>
    </citation>
    <scope>NUCLEOTIDE SEQUENCE</scope>
    <source>
        <strain evidence="3">N6</strain>
    </source>
</reference>
<dbReference type="AlphaFoldDB" id="A0A8H3TS26"/>
<evidence type="ECO:0000256" key="1">
    <source>
        <dbReference type="RuleBase" id="RU000487"/>
    </source>
</evidence>
<dbReference type="Gene3D" id="3.30.420.40">
    <property type="match status" value="3"/>
</dbReference>
<feature type="region of interest" description="Disordered" evidence="2">
    <location>
        <begin position="1"/>
        <end position="54"/>
    </location>
</feature>
<dbReference type="Gene3D" id="3.90.640.10">
    <property type="entry name" value="Actin, Chain A, domain 4"/>
    <property type="match status" value="1"/>
</dbReference>
<sequence length="785" mass="87000">MDTKTPTVPAPTSGPVADDVPQAIDTAVANHISHAPAEKSKGKRKRSDDGPELEVDMLSQTSFHLQPSLYVKGHQFSFGKTADNQAVARKRAEESDALRLEEKRRLVDGLFAQQNSRIRRAGGIPWTTPGGGTSSKSSSREELSRQLPDGPADVEESKPTAESTSAMETRVPEQEEAEFAQTLETALEDFPGRDLETGQVTALPVANDETIIIHPGSRYLKIGRGSDLTPISVPNCIYRKIKCPSTNGNSTLNGIEAPESGRDMPIANASPLDSDANSERSTVVASLRNALRERMRQEKLRLPAGKADQPIMQVTRYNASQKPTIYKPHNDPYGVDWLEDYSTDTVFPDKNLWIDEDAPYEQRYPIRSRTFNTVDYGENCTERILSDVQDILENALTKLNPPVHAKDLWKYSVALIVPDHTDKAYIEGMLTVLLQRMAFRQCGVLQESSCATFGAGLSSACVVDIGAERSSIACVDDGLLLAETRHVLHFGRDDVTAFYTDLLRRVSFPYHELDLNRRLDWQMMDELTTRTCTLLDHLVAFNVWKVQVRRKGSPTTEYQLQTFDQTVLAPACFFDPRVFDWNAKMAKVVTKTIRTSYDDDSIPDLKDDGVTVAMGKSTEHLLPPLPPLIHQDPVTTISVDPETGEEVTSTFQPEPIQPPAPSPTFDVVTEAGKMPIDFAITNSLLAAGADLKTVNLASAILILGGGGLIEGISPALAWRVGQHFNGRMTTVVTPEVLPPPRGLDPRFVTWRGGVVWTRLDQMNDIWIKRQEWDEIGIKAYRNRSI</sequence>
<dbReference type="InterPro" id="IPR043129">
    <property type="entry name" value="ATPase_NBD"/>
</dbReference>
<dbReference type="SUPFAM" id="SSF53067">
    <property type="entry name" value="Actin-like ATPase domain"/>
    <property type="match status" value="2"/>
</dbReference>
<protein>
    <recommendedName>
        <fullName evidence="5">Actin-related protein 8</fullName>
    </recommendedName>
</protein>
<dbReference type="Proteomes" id="UP000620104">
    <property type="component" value="Unassembled WGS sequence"/>
</dbReference>
<dbReference type="InterPro" id="IPR004000">
    <property type="entry name" value="Actin"/>
</dbReference>
<evidence type="ECO:0008006" key="5">
    <source>
        <dbReference type="Google" id="ProtNLM"/>
    </source>
</evidence>
<keyword evidence="4" id="KW-1185">Reference proteome</keyword>
<dbReference type="PANTHER" id="PTHR11937">
    <property type="entry name" value="ACTIN"/>
    <property type="match status" value="1"/>
</dbReference>
<gene>
    <name evidence="3" type="ORF">NliqN6_2554</name>
</gene>
<organism evidence="3 4">
    <name type="scientific">Naganishia liquefaciens</name>
    <dbReference type="NCBI Taxonomy" id="104408"/>
    <lineage>
        <taxon>Eukaryota</taxon>
        <taxon>Fungi</taxon>
        <taxon>Dikarya</taxon>
        <taxon>Basidiomycota</taxon>
        <taxon>Agaricomycotina</taxon>
        <taxon>Tremellomycetes</taxon>
        <taxon>Filobasidiales</taxon>
        <taxon>Filobasidiaceae</taxon>
        <taxon>Naganishia</taxon>
    </lineage>
</organism>
<feature type="region of interest" description="Disordered" evidence="2">
    <location>
        <begin position="120"/>
        <end position="172"/>
    </location>
</feature>